<comment type="caution">
    <text evidence="2">The sequence shown here is derived from an EMBL/GenBank/DDBJ whole genome shotgun (WGS) entry which is preliminary data.</text>
</comment>
<reference evidence="2" key="2">
    <citation type="submission" date="2023-05" db="EMBL/GenBank/DDBJ databases">
        <authorList>
            <consortium name="Lawrence Berkeley National Laboratory"/>
            <person name="Steindorff A."/>
            <person name="Hensen N."/>
            <person name="Bonometti L."/>
            <person name="Westerberg I."/>
            <person name="Brannstrom I.O."/>
            <person name="Guillou S."/>
            <person name="Cros-Aarteil S."/>
            <person name="Calhoun S."/>
            <person name="Haridas S."/>
            <person name="Kuo A."/>
            <person name="Mondo S."/>
            <person name="Pangilinan J."/>
            <person name="Riley R."/>
            <person name="Labutti K."/>
            <person name="Andreopoulos B."/>
            <person name="Lipzen A."/>
            <person name="Chen C."/>
            <person name="Yanf M."/>
            <person name="Daum C."/>
            <person name="Ng V."/>
            <person name="Clum A."/>
            <person name="Ohm R."/>
            <person name="Martin F."/>
            <person name="Silar P."/>
            <person name="Natvig D."/>
            <person name="Lalanne C."/>
            <person name="Gautier V."/>
            <person name="Ament-Velasquez S.L."/>
            <person name="Kruys A."/>
            <person name="Hutchinson M.I."/>
            <person name="Powell A.J."/>
            <person name="Barry K."/>
            <person name="Miller A.N."/>
            <person name="Grigoriev I.V."/>
            <person name="Debuchy R."/>
            <person name="Gladieux P."/>
            <person name="Thoren M.H."/>
            <person name="Johannesson H."/>
        </authorList>
    </citation>
    <scope>NUCLEOTIDE SEQUENCE</scope>
    <source>
        <strain evidence="2">PSN309</strain>
    </source>
</reference>
<name>A0AAN6WSX2_9PEZI</name>
<evidence type="ECO:0000256" key="1">
    <source>
        <dbReference type="SAM" id="MobiDB-lite"/>
    </source>
</evidence>
<reference evidence="2" key="1">
    <citation type="journal article" date="2023" name="Mol. Phylogenet. Evol.">
        <title>Genome-scale phylogeny and comparative genomics of the fungal order Sordariales.</title>
        <authorList>
            <person name="Hensen N."/>
            <person name="Bonometti L."/>
            <person name="Westerberg I."/>
            <person name="Brannstrom I.O."/>
            <person name="Guillou S."/>
            <person name="Cros-Aarteil S."/>
            <person name="Calhoun S."/>
            <person name="Haridas S."/>
            <person name="Kuo A."/>
            <person name="Mondo S."/>
            <person name="Pangilinan J."/>
            <person name="Riley R."/>
            <person name="LaButti K."/>
            <person name="Andreopoulos B."/>
            <person name="Lipzen A."/>
            <person name="Chen C."/>
            <person name="Yan M."/>
            <person name="Daum C."/>
            <person name="Ng V."/>
            <person name="Clum A."/>
            <person name="Steindorff A."/>
            <person name="Ohm R.A."/>
            <person name="Martin F."/>
            <person name="Silar P."/>
            <person name="Natvig D.O."/>
            <person name="Lalanne C."/>
            <person name="Gautier V."/>
            <person name="Ament-Velasquez S.L."/>
            <person name="Kruys A."/>
            <person name="Hutchinson M.I."/>
            <person name="Powell A.J."/>
            <person name="Barry K."/>
            <person name="Miller A.N."/>
            <person name="Grigoriev I.V."/>
            <person name="Debuchy R."/>
            <person name="Gladieux P."/>
            <person name="Hiltunen Thoren M."/>
            <person name="Johannesson H."/>
        </authorList>
    </citation>
    <scope>NUCLEOTIDE SEQUENCE</scope>
    <source>
        <strain evidence="2">PSN309</strain>
    </source>
</reference>
<dbReference type="AlphaFoldDB" id="A0AAN6WSX2"/>
<accession>A0AAN6WSX2</accession>
<proteinExistence type="predicted"/>
<protein>
    <submittedName>
        <fullName evidence="2">Uncharacterized protein</fullName>
    </submittedName>
</protein>
<feature type="region of interest" description="Disordered" evidence="1">
    <location>
        <begin position="114"/>
        <end position="133"/>
    </location>
</feature>
<gene>
    <name evidence="2" type="ORF">QBC35DRAFT_232040</name>
</gene>
<evidence type="ECO:0000313" key="3">
    <source>
        <dbReference type="Proteomes" id="UP001302126"/>
    </source>
</evidence>
<keyword evidence="3" id="KW-1185">Reference proteome</keyword>
<dbReference type="EMBL" id="MU864401">
    <property type="protein sequence ID" value="KAK4187534.1"/>
    <property type="molecule type" value="Genomic_DNA"/>
</dbReference>
<sequence length="227" mass="24994">MLFSASVVCASHVDGRGSFPVPRTRRLQYTSTSTTLTLIQRRNSTSYHTASSTTYLSDHQDDDYGDRVYKIERAKASEYEIMCQRILNSSRILTGPSTIGMASSLLTSTHDELASAKTPTADGRPHDQGQSSGRVQLFHSGRIGPQREGPTQTADTALSATNSDICQMRQPCFMPCRMNCMAIQLWICIEARWRASLLGLSKKRRERGGGSVLRAKVHAVVAAVEPK</sequence>
<dbReference type="Proteomes" id="UP001302126">
    <property type="component" value="Unassembled WGS sequence"/>
</dbReference>
<evidence type="ECO:0000313" key="2">
    <source>
        <dbReference type="EMBL" id="KAK4187534.1"/>
    </source>
</evidence>
<organism evidence="2 3">
    <name type="scientific">Podospora australis</name>
    <dbReference type="NCBI Taxonomy" id="1536484"/>
    <lineage>
        <taxon>Eukaryota</taxon>
        <taxon>Fungi</taxon>
        <taxon>Dikarya</taxon>
        <taxon>Ascomycota</taxon>
        <taxon>Pezizomycotina</taxon>
        <taxon>Sordariomycetes</taxon>
        <taxon>Sordariomycetidae</taxon>
        <taxon>Sordariales</taxon>
        <taxon>Podosporaceae</taxon>
        <taxon>Podospora</taxon>
    </lineage>
</organism>